<dbReference type="Proteomes" id="UP001149074">
    <property type="component" value="Unassembled WGS sequence"/>
</dbReference>
<evidence type="ECO:0000256" key="5">
    <source>
        <dbReference type="ARBA" id="ARBA00022989"/>
    </source>
</evidence>
<keyword evidence="10" id="KW-1185">Reference proteome</keyword>
<evidence type="ECO:0000256" key="7">
    <source>
        <dbReference type="SAM" id="Phobius"/>
    </source>
</evidence>
<reference evidence="9" key="1">
    <citation type="submission" date="2022-11" db="EMBL/GenBank/DDBJ databases">
        <authorList>
            <person name="Petersen C."/>
        </authorList>
    </citation>
    <scope>NUCLEOTIDE SEQUENCE</scope>
    <source>
        <strain evidence="9">IBT 30761</strain>
    </source>
</reference>
<feature type="domain" description="Amino acid permease/ SLC12A" evidence="8">
    <location>
        <begin position="1"/>
        <end position="216"/>
    </location>
</feature>
<evidence type="ECO:0000256" key="4">
    <source>
        <dbReference type="ARBA" id="ARBA00022970"/>
    </source>
</evidence>
<dbReference type="PANTHER" id="PTHR43341:SF1">
    <property type="entry name" value="GENERAL AMINO-ACID PERMEASE GAP1"/>
    <property type="match status" value="1"/>
</dbReference>
<feature type="transmembrane region" description="Helical" evidence="7">
    <location>
        <begin position="126"/>
        <end position="147"/>
    </location>
</feature>
<comment type="caution">
    <text evidence="9">The sequence shown here is derived from an EMBL/GenBank/DDBJ whole genome shotgun (WGS) entry which is preliminary data.</text>
</comment>
<evidence type="ECO:0000256" key="2">
    <source>
        <dbReference type="ARBA" id="ARBA00022448"/>
    </source>
</evidence>
<keyword evidence="5 7" id="KW-1133">Transmembrane helix</keyword>
<organism evidence="9 10">
    <name type="scientific">Penicillium argentinense</name>
    <dbReference type="NCBI Taxonomy" id="1131581"/>
    <lineage>
        <taxon>Eukaryota</taxon>
        <taxon>Fungi</taxon>
        <taxon>Dikarya</taxon>
        <taxon>Ascomycota</taxon>
        <taxon>Pezizomycotina</taxon>
        <taxon>Eurotiomycetes</taxon>
        <taxon>Eurotiomycetidae</taxon>
        <taxon>Eurotiales</taxon>
        <taxon>Aspergillaceae</taxon>
        <taxon>Penicillium</taxon>
    </lineage>
</organism>
<keyword evidence="6 7" id="KW-0472">Membrane</keyword>
<proteinExistence type="predicted"/>
<dbReference type="Gene3D" id="1.20.1740.10">
    <property type="entry name" value="Amino acid/polyamine transporter I"/>
    <property type="match status" value="1"/>
</dbReference>
<accession>A0A9W9JU84</accession>
<evidence type="ECO:0000259" key="8">
    <source>
        <dbReference type="Pfam" id="PF00324"/>
    </source>
</evidence>
<evidence type="ECO:0000313" key="10">
    <source>
        <dbReference type="Proteomes" id="UP001149074"/>
    </source>
</evidence>
<evidence type="ECO:0000256" key="6">
    <source>
        <dbReference type="ARBA" id="ARBA00023136"/>
    </source>
</evidence>
<dbReference type="AlphaFoldDB" id="A0A9W9JU84"/>
<dbReference type="GeneID" id="81362667"/>
<dbReference type="InterPro" id="IPR004841">
    <property type="entry name" value="AA-permease/SLC12A_dom"/>
</dbReference>
<gene>
    <name evidence="9" type="ORF">N7532_011197</name>
</gene>
<keyword evidence="2" id="KW-0813">Transport</keyword>
<dbReference type="PANTHER" id="PTHR43341">
    <property type="entry name" value="AMINO ACID PERMEASE"/>
    <property type="match status" value="1"/>
</dbReference>
<sequence>MKQVFWRITIFYVLATFIVGLIVPSNVDWLLGASGANTKASPLVVSIKNAGISGLPSVMNAIITISVTNVANSAAYGSSRTIQALAARGMAPKFLAYNDTQGRPIYCIFLQIMFGFLAFINEVTSTGSVIFAWLLALSRIGDFFIWGTWTHHGRDIKELVFAAPFFGVMNSYIGHRLNVLSLIAEFYVSVAPKDVESFFENYPAVPLVILLFIIWQEMDVFSNMRDWALGVDLPPKIEYPTWGAWLKAAPMRVLRSFF</sequence>
<feature type="transmembrane region" description="Helical" evidence="7">
    <location>
        <begin position="197"/>
        <end position="215"/>
    </location>
</feature>
<reference evidence="9" key="2">
    <citation type="journal article" date="2023" name="IMA Fungus">
        <title>Comparative genomic study of the Penicillium genus elucidates a diverse pangenome and 15 lateral gene transfer events.</title>
        <authorList>
            <person name="Petersen C."/>
            <person name="Sorensen T."/>
            <person name="Nielsen M.R."/>
            <person name="Sondergaard T.E."/>
            <person name="Sorensen J.L."/>
            <person name="Fitzpatrick D.A."/>
            <person name="Frisvad J.C."/>
            <person name="Nielsen K.L."/>
        </authorList>
    </citation>
    <scope>NUCLEOTIDE SEQUENCE</scope>
    <source>
        <strain evidence="9">IBT 30761</strain>
    </source>
</reference>
<comment type="subcellular location">
    <subcellularLocation>
        <location evidence="1">Membrane</location>
        <topology evidence="1">Multi-pass membrane protein</topology>
    </subcellularLocation>
</comment>
<keyword evidence="4" id="KW-0029">Amino-acid transport</keyword>
<dbReference type="GO" id="GO:0015171">
    <property type="term" value="F:amino acid transmembrane transporter activity"/>
    <property type="evidence" value="ECO:0007669"/>
    <property type="project" value="TreeGrafter"/>
</dbReference>
<dbReference type="GO" id="GO:0016020">
    <property type="term" value="C:membrane"/>
    <property type="evidence" value="ECO:0007669"/>
    <property type="project" value="UniProtKB-SubCell"/>
</dbReference>
<dbReference type="RefSeq" id="XP_056468676.1">
    <property type="nucleotide sequence ID" value="XM_056623688.1"/>
</dbReference>
<dbReference type="OrthoDB" id="3900342at2759"/>
<feature type="transmembrane region" description="Helical" evidence="7">
    <location>
        <begin position="6"/>
        <end position="23"/>
    </location>
</feature>
<feature type="transmembrane region" description="Helical" evidence="7">
    <location>
        <begin position="103"/>
        <end position="120"/>
    </location>
</feature>
<dbReference type="InterPro" id="IPR050524">
    <property type="entry name" value="APC_YAT"/>
</dbReference>
<dbReference type="Pfam" id="PF00324">
    <property type="entry name" value="AA_permease"/>
    <property type="match status" value="1"/>
</dbReference>
<evidence type="ECO:0000256" key="1">
    <source>
        <dbReference type="ARBA" id="ARBA00004141"/>
    </source>
</evidence>
<evidence type="ECO:0000256" key="3">
    <source>
        <dbReference type="ARBA" id="ARBA00022692"/>
    </source>
</evidence>
<name>A0A9W9JU84_9EURO</name>
<evidence type="ECO:0000313" key="9">
    <source>
        <dbReference type="EMBL" id="KAJ5082154.1"/>
    </source>
</evidence>
<dbReference type="EMBL" id="JAPQKI010000011">
    <property type="protein sequence ID" value="KAJ5082154.1"/>
    <property type="molecule type" value="Genomic_DNA"/>
</dbReference>
<keyword evidence="3 7" id="KW-0812">Transmembrane</keyword>
<protein>
    <submittedName>
        <fullName evidence="9">Amino acid/polyamine transporter I</fullName>
    </submittedName>
</protein>